<accession>A0ACB9IFV1</accession>
<reference evidence="1 2" key="2">
    <citation type="journal article" date="2022" name="Mol. Ecol. Resour.">
        <title>The genomes of chicory, endive, great burdock and yacon provide insights into Asteraceae paleo-polyploidization history and plant inulin production.</title>
        <authorList>
            <person name="Fan W."/>
            <person name="Wang S."/>
            <person name="Wang H."/>
            <person name="Wang A."/>
            <person name="Jiang F."/>
            <person name="Liu H."/>
            <person name="Zhao H."/>
            <person name="Xu D."/>
            <person name="Zhang Y."/>
        </authorList>
    </citation>
    <scope>NUCLEOTIDE SEQUENCE [LARGE SCALE GENOMIC DNA]</scope>
    <source>
        <strain evidence="2">cv. Yunnan</strain>
        <tissue evidence="1">Leaves</tissue>
    </source>
</reference>
<evidence type="ECO:0000313" key="2">
    <source>
        <dbReference type="Proteomes" id="UP001056120"/>
    </source>
</evidence>
<sequence length="159" mass="18186">MLQQAALPQSTQGMQVSFAPPPQATLPQSQRVRPSPPNQGQHGYMPRQRPSQPPRQFTQLNQPMNSCNWTVFMSNSRKRNERTRPYYRERNGPISSIGSTGLAVSSIGLLYRWVHLWLKGEDLSTLLLIPFGSLTCKIFKMDHLQQSMFSSVTVLSWRR</sequence>
<evidence type="ECO:0000313" key="1">
    <source>
        <dbReference type="EMBL" id="KAI3806366.1"/>
    </source>
</evidence>
<comment type="caution">
    <text evidence="1">The sequence shown here is derived from an EMBL/GenBank/DDBJ whole genome shotgun (WGS) entry which is preliminary data.</text>
</comment>
<proteinExistence type="predicted"/>
<dbReference type="Proteomes" id="UP001056120">
    <property type="component" value="Linkage Group LG08"/>
</dbReference>
<reference evidence="2" key="1">
    <citation type="journal article" date="2022" name="Mol. Ecol. Resour.">
        <title>The genomes of chicory, endive, great burdock and yacon provide insights into Asteraceae palaeo-polyploidization history and plant inulin production.</title>
        <authorList>
            <person name="Fan W."/>
            <person name="Wang S."/>
            <person name="Wang H."/>
            <person name="Wang A."/>
            <person name="Jiang F."/>
            <person name="Liu H."/>
            <person name="Zhao H."/>
            <person name="Xu D."/>
            <person name="Zhang Y."/>
        </authorList>
    </citation>
    <scope>NUCLEOTIDE SEQUENCE [LARGE SCALE GENOMIC DNA]</scope>
    <source>
        <strain evidence="2">cv. Yunnan</strain>
    </source>
</reference>
<gene>
    <name evidence="1" type="ORF">L1987_22267</name>
</gene>
<dbReference type="EMBL" id="CM042025">
    <property type="protein sequence ID" value="KAI3806366.1"/>
    <property type="molecule type" value="Genomic_DNA"/>
</dbReference>
<protein>
    <submittedName>
        <fullName evidence="1">Uncharacterized protein</fullName>
    </submittedName>
</protein>
<organism evidence="1 2">
    <name type="scientific">Smallanthus sonchifolius</name>
    <dbReference type="NCBI Taxonomy" id="185202"/>
    <lineage>
        <taxon>Eukaryota</taxon>
        <taxon>Viridiplantae</taxon>
        <taxon>Streptophyta</taxon>
        <taxon>Embryophyta</taxon>
        <taxon>Tracheophyta</taxon>
        <taxon>Spermatophyta</taxon>
        <taxon>Magnoliopsida</taxon>
        <taxon>eudicotyledons</taxon>
        <taxon>Gunneridae</taxon>
        <taxon>Pentapetalae</taxon>
        <taxon>asterids</taxon>
        <taxon>campanulids</taxon>
        <taxon>Asterales</taxon>
        <taxon>Asteraceae</taxon>
        <taxon>Asteroideae</taxon>
        <taxon>Heliantheae alliance</taxon>
        <taxon>Millerieae</taxon>
        <taxon>Smallanthus</taxon>
    </lineage>
</organism>
<name>A0ACB9IFV1_9ASTR</name>
<keyword evidence="2" id="KW-1185">Reference proteome</keyword>